<dbReference type="Proteomes" id="UP000239203">
    <property type="component" value="Unassembled WGS sequence"/>
</dbReference>
<evidence type="ECO:0008006" key="5">
    <source>
        <dbReference type="Google" id="ProtNLM"/>
    </source>
</evidence>
<comment type="caution">
    <text evidence="3">The sequence shown here is derived from an EMBL/GenBank/DDBJ whole genome shotgun (WGS) entry which is preliminary data.</text>
</comment>
<reference evidence="3 4" key="1">
    <citation type="submission" date="2018-02" db="EMBL/GenBank/DDBJ databases">
        <title>Genomic Encyclopedia of Archaeal and Bacterial Type Strains, Phase II (KMG-II): from individual species to whole genera.</title>
        <authorList>
            <person name="Goeker M."/>
        </authorList>
    </citation>
    <scope>NUCLEOTIDE SEQUENCE [LARGE SCALE GENOMIC DNA]</scope>
    <source>
        <strain evidence="3 4">YU 961-1</strain>
    </source>
</reference>
<evidence type="ECO:0000313" key="4">
    <source>
        <dbReference type="Proteomes" id="UP000239203"/>
    </source>
</evidence>
<keyword evidence="2" id="KW-0812">Transmembrane</keyword>
<gene>
    <name evidence="3" type="ORF">CLV40_12142</name>
</gene>
<sequence>MKSRPGDGPEDVDAAFAQIVADLEREGVGRDLPDDLGEPETPPTGTPALAAPTATWRAHETEIDWADDNENEHYEPPEPPPLPKLRPMTIVALVALVAGVVLLLLPALIGLDARIATPAGLIALAAGIALLLLRTRKTPPTDPDDNGAQV</sequence>
<dbReference type="RefSeq" id="WP_104482115.1">
    <property type="nucleotide sequence ID" value="NZ_CP154825.1"/>
</dbReference>
<proteinExistence type="predicted"/>
<dbReference type="EMBL" id="PTIX01000021">
    <property type="protein sequence ID" value="PPK64178.1"/>
    <property type="molecule type" value="Genomic_DNA"/>
</dbReference>
<evidence type="ECO:0000313" key="3">
    <source>
        <dbReference type="EMBL" id="PPK64178.1"/>
    </source>
</evidence>
<feature type="transmembrane region" description="Helical" evidence="2">
    <location>
        <begin position="90"/>
        <end position="109"/>
    </location>
</feature>
<organism evidence="3 4">
    <name type="scientific">Actinokineospora auranticolor</name>
    <dbReference type="NCBI Taxonomy" id="155976"/>
    <lineage>
        <taxon>Bacteria</taxon>
        <taxon>Bacillati</taxon>
        <taxon>Actinomycetota</taxon>
        <taxon>Actinomycetes</taxon>
        <taxon>Pseudonocardiales</taxon>
        <taxon>Pseudonocardiaceae</taxon>
        <taxon>Actinokineospora</taxon>
    </lineage>
</organism>
<evidence type="ECO:0000256" key="1">
    <source>
        <dbReference type="SAM" id="MobiDB-lite"/>
    </source>
</evidence>
<accession>A0A2S6GG15</accession>
<keyword evidence="2" id="KW-0472">Membrane</keyword>
<keyword evidence="4" id="KW-1185">Reference proteome</keyword>
<dbReference type="OrthoDB" id="5193869at2"/>
<evidence type="ECO:0000256" key="2">
    <source>
        <dbReference type="SAM" id="Phobius"/>
    </source>
</evidence>
<feature type="transmembrane region" description="Helical" evidence="2">
    <location>
        <begin position="115"/>
        <end position="133"/>
    </location>
</feature>
<feature type="region of interest" description="Disordered" evidence="1">
    <location>
        <begin position="27"/>
        <end position="52"/>
    </location>
</feature>
<protein>
    <recommendedName>
        <fullName evidence="5">DUF308 domain-containing protein</fullName>
    </recommendedName>
</protein>
<keyword evidence="2" id="KW-1133">Transmembrane helix</keyword>
<name>A0A2S6GG15_9PSEU</name>
<dbReference type="AlphaFoldDB" id="A0A2S6GG15"/>